<organism evidence="2 3">
    <name type="scientific">Nocardia aurea</name>
    <dbReference type="NCBI Taxonomy" id="2144174"/>
    <lineage>
        <taxon>Bacteria</taxon>
        <taxon>Bacillati</taxon>
        <taxon>Actinomycetota</taxon>
        <taxon>Actinomycetes</taxon>
        <taxon>Mycobacteriales</taxon>
        <taxon>Nocardiaceae</taxon>
        <taxon>Nocardia</taxon>
    </lineage>
</organism>
<gene>
    <name evidence="2" type="ORF">AB0I48_23740</name>
</gene>
<evidence type="ECO:0000256" key="1">
    <source>
        <dbReference type="SAM" id="MobiDB-lite"/>
    </source>
</evidence>
<feature type="region of interest" description="Disordered" evidence="1">
    <location>
        <begin position="26"/>
        <end position="81"/>
    </location>
</feature>
<evidence type="ECO:0000313" key="2">
    <source>
        <dbReference type="EMBL" id="MEV0710582.1"/>
    </source>
</evidence>
<protein>
    <submittedName>
        <fullName evidence="2">CsbD family protein</fullName>
    </submittedName>
</protein>
<dbReference type="EMBL" id="JBFAKC010000011">
    <property type="protein sequence ID" value="MEV0710582.1"/>
    <property type="molecule type" value="Genomic_DNA"/>
</dbReference>
<proteinExistence type="predicted"/>
<evidence type="ECO:0000313" key="3">
    <source>
        <dbReference type="Proteomes" id="UP001551695"/>
    </source>
</evidence>
<dbReference type="SUPFAM" id="SSF69047">
    <property type="entry name" value="Hypothetical protein YjbJ"/>
    <property type="match status" value="1"/>
</dbReference>
<comment type="caution">
    <text evidence="2">The sequence shown here is derived from an EMBL/GenBank/DDBJ whole genome shotgun (WGS) entry which is preliminary data.</text>
</comment>
<feature type="compositionally biased region" description="Low complexity" evidence="1">
    <location>
        <begin position="63"/>
        <end position="75"/>
    </location>
</feature>
<accession>A0ABV3FYT3</accession>
<dbReference type="Proteomes" id="UP001551695">
    <property type="component" value="Unassembled WGS sequence"/>
</dbReference>
<sequence>MSEHASGPREAVEGVIEDIKGRAKEAAGAVTGDRDLKDEGAAQQDKAASQREAARKEAEAESARAAADLNEARQAAKQKDS</sequence>
<dbReference type="RefSeq" id="WP_355091395.1">
    <property type="nucleotide sequence ID" value="NZ_JBEXKW010000132.1"/>
</dbReference>
<reference evidence="2 3" key="1">
    <citation type="submission" date="2024-06" db="EMBL/GenBank/DDBJ databases">
        <title>The Natural Products Discovery Center: Release of the First 8490 Sequenced Strains for Exploring Actinobacteria Biosynthetic Diversity.</title>
        <authorList>
            <person name="Kalkreuter E."/>
            <person name="Kautsar S.A."/>
            <person name="Yang D."/>
            <person name="Bader C.D."/>
            <person name="Teijaro C.N."/>
            <person name="Fluegel L."/>
            <person name="Davis C.M."/>
            <person name="Simpson J.R."/>
            <person name="Lauterbach L."/>
            <person name="Steele A.D."/>
            <person name="Gui C."/>
            <person name="Meng S."/>
            <person name="Li G."/>
            <person name="Viehrig K."/>
            <person name="Ye F."/>
            <person name="Su P."/>
            <person name="Kiefer A.F."/>
            <person name="Nichols A."/>
            <person name="Cepeda A.J."/>
            <person name="Yan W."/>
            <person name="Fan B."/>
            <person name="Jiang Y."/>
            <person name="Adhikari A."/>
            <person name="Zheng C.-J."/>
            <person name="Schuster L."/>
            <person name="Cowan T.M."/>
            <person name="Smanski M.J."/>
            <person name="Chevrette M.G."/>
            <person name="De Carvalho L.P.S."/>
            <person name="Shen B."/>
        </authorList>
    </citation>
    <scope>NUCLEOTIDE SEQUENCE [LARGE SCALE GENOMIC DNA]</scope>
    <source>
        <strain evidence="2 3">NPDC050403</strain>
    </source>
</reference>
<keyword evidence="3" id="KW-1185">Reference proteome</keyword>
<name>A0ABV3FYT3_9NOCA</name>
<dbReference type="InterPro" id="IPR036629">
    <property type="entry name" value="YjbJ_sf"/>
</dbReference>
<feature type="compositionally biased region" description="Basic and acidic residues" evidence="1">
    <location>
        <begin position="48"/>
        <end position="62"/>
    </location>
</feature>